<feature type="compositionally biased region" description="Basic and acidic residues" evidence="1">
    <location>
        <begin position="180"/>
        <end position="190"/>
    </location>
</feature>
<keyword evidence="3" id="KW-1185">Reference proteome</keyword>
<name>A0A2I0AR40_9ASPA</name>
<accession>A0A2I0AR40</accession>
<reference evidence="2 3" key="1">
    <citation type="journal article" date="2017" name="Nature">
        <title>The Apostasia genome and the evolution of orchids.</title>
        <authorList>
            <person name="Zhang G.Q."/>
            <person name="Liu K.W."/>
            <person name="Li Z."/>
            <person name="Lohaus R."/>
            <person name="Hsiao Y.Y."/>
            <person name="Niu S.C."/>
            <person name="Wang J.Y."/>
            <person name="Lin Y.C."/>
            <person name="Xu Q."/>
            <person name="Chen L.J."/>
            <person name="Yoshida K."/>
            <person name="Fujiwara S."/>
            <person name="Wang Z.W."/>
            <person name="Zhang Y.Q."/>
            <person name="Mitsuda N."/>
            <person name="Wang M."/>
            <person name="Liu G.H."/>
            <person name="Pecoraro L."/>
            <person name="Huang H.X."/>
            <person name="Xiao X.J."/>
            <person name="Lin M."/>
            <person name="Wu X.Y."/>
            <person name="Wu W.L."/>
            <person name="Chen Y.Y."/>
            <person name="Chang S.B."/>
            <person name="Sakamoto S."/>
            <person name="Ohme-Takagi M."/>
            <person name="Yagi M."/>
            <person name="Zeng S.J."/>
            <person name="Shen C.Y."/>
            <person name="Yeh C.M."/>
            <person name="Luo Y.B."/>
            <person name="Tsai W.C."/>
            <person name="Van de Peer Y."/>
            <person name="Liu Z.J."/>
        </authorList>
    </citation>
    <scope>NUCLEOTIDE SEQUENCE [LARGE SCALE GENOMIC DNA]</scope>
    <source>
        <strain evidence="3">cv. Shenzhen</strain>
        <tissue evidence="2">Stem</tissue>
    </source>
</reference>
<protein>
    <submittedName>
        <fullName evidence="2">Uncharacterized protein</fullName>
    </submittedName>
</protein>
<feature type="compositionally biased region" description="Basic and acidic residues" evidence="1">
    <location>
        <begin position="70"/>
        <end position="85"/>
    </location>
</feature>
<proteinExistence type="predicted"/>
<evidence type="ECO:0000256" key="1">
    <source>
        <dbReference type="SAM" id="MobiDB-lite"/>
    </source>
</evidence>
<feature type="compositionally biased region" description="Polar residues" evidence="1">
    <location>
        <begin position="108"/>
        <end position="117"/>
    </location>
</feature>
<feature type="compositionally biased region" description="Polar residues" evidence="1">
    <location>
        <begin position="159"/>
        <end position="172"/>
    </location>
</feature>
<dbReference type="OrthoDB" id="739356at2759"/>
<dbReference type="EMBL" id="KZ451959">
    <property type="protein sequence ID" value="PKA57936.1"/>
    <property type="molecule type" value="Genomic_DNA"/>
</dbReference>
<feature type="region of interest" description="Disordered" evidence="1">
    <location>
        <begin position="27"/>
        <end position="190"/>
    </location>
</feature>
<sequence length="190" mass="21057">MAGGFRGMRDDFMEIVGHIIRLSGCTVSRDDDNDGDDGDALPPPAPLPVVNAVTEDCPASDGAFPAPADDGERVINEDSDSHDPNMKLNKKYPKLPLLQNTKAEHTRSQAINKSATLSSSSDSDGYYHCSKESEDDEVSIQKHSSNPGFLVMDHMPSVPFSQNLQQRKMQSKNSDDEELRDWHEVDDFEY</sequence>
<evidence type="ECO:0000313" key="2">
    <source>
        <dbReference type="EMBL" id="PKA57936.1"/>
    </source>
</evidence>
<gene>
    <name evidence="2" type="ORF">AXF42_Ash012475</name>
</gene>
<dbReference type="Proteomes" id="UP000236161">
    <property type="component" value="Unassembled WGS sequence"/>
</dbReference>
<dbReference type="AlphaFoldDB" id="A0A2I0AR40"/>
<organism evidence="2 3">
    <name type="scientific">Apostasia shenzhenica</name>
    <dbReference type="NCBI Taxonomy" id="1088818"/>
    <lineage>
        <taxon>Eukaryota</taxon>
        <taxon>Viridiplantae</taxon>
        <taxon>Streptophyta</taxon>
        <taxon>Embryophyta</taxon>
        <taxon>Tracheophyta</taxon>
        <taxon>Spermatophyta</taxon>
        <taxon>Magnoliopsida</taxon>
        <taxon>Liliopsida</taxon>
        <taxon>Asparagales</taxon>
        <taxon>Orchidaceae</taxon>
        <taxon>Apostasioideae</taxon>
        <taxon>Apostasia</taxon>
    </lineage>
</organism>
<evidence type="ECO:0000313" key="3">
    <source>
        <dbReference type="Proteomes" id="UP000236161"/>
    </source>
</evidence>